<reference evidence="1" key="1">
    <citation type="journal article" date="2015" name="Nature">
        <title>Complex archaea that bridge the gap between prokaryotes and eukaryotes.</title>
        <authorList>
            <person name="Spang A."/>
            <person name="Saw J.H."/>
            <person name="Jorgensen S.L."/>
            <person name="Zaremba-Niedzwiedzka K."/>
            <person name="Martijn J."/>
            <person name="Lind A.E."/>
            <person name="van Eijk R."/>
            <person name="Schleper C."/>
            <person name="Guy L."/>
            <person name="Ettema T.J."/>
        </authorList>
    </citation>
    <scope>NUCLEOTIDE SEQUENCE</scope>
</reference>
<evidence type="ECO:0000313" key="1">
    <source>
        <dbReference type="EMBL" id="KKL12658.1"/>
    </source>
</evidence>
<dbReference type="AlphaFoldDB" id="A0A0F9DKX0"/>
<proteinExistence type="predicted"/>
<accession>A0A0F9DKX0</accession>
<protein>
    <submittedName>
        <fullName evidence="1">Uncharacterized protein</fullName>
    </submittedName>
</protein>
<gene>
    <name evidence="1" type="ORF">LCGC14_2533570</name>
</gene>
<comment type="caution">
    <text evidence="1">The sequence shown here is derived from an EMBL/GenBank/DDBJ whole genome shotgun (WGS) entry which is preliminary data.</text>
</comment>
<organism evidence="1">
    <name type="scientific">marine sediment metagenome</name>
    <dbReference type="NCBI Taxonomy" id="412755"/>
    <lineage>
        <taxon>unclassified sequences</taxon>
        <taxon>metagenomes</taxon>
        <taxon>ecological metagenomes</taxon>
    </lineage>
</organism>
<name>A0A0F9DKX0_9ZZZZ</name>
<sequence>MLCTRCKKKEATWDFKDEQFCQMCFEEWTSEEFWRLNVWQNGIKEEL</sequence>
<dbReference type="EMBL" id="LAZR01041172">
    <property type="protein sequence ID" value="KKL12658.1"/>
    <property type="molecule type" value="Genomic_DNA"/>
</dbReference>